<reference evidence="1" key="1">
    <citation type="journal article" date="2023" name="G3 (Bethesda)">
        <title>Whole genome assembly and annotation of the endangered Caribbean coral Acropora cervicornis.</title>
        <authorList>
            <person name="Selwyn J.D."/>
            <person name="Vollmer S.V."/>
        </authorList>
    </citation>
    <scope>NUCLEOTIDE SEQUENCE</scope>
    <source>
        <strain evidence="1">K2</strain>
    </source>
</reference>
<dbReference type="Proteomes" id="UP001249851">
    <property type="component" value="Unassembled WGS sequence"/>
</dbReference>
<proteinExistence type="predicted"/>
<evidence type="ECO:0000313" key="1">
    <source>
        <dbReference type="EMBL" id="KAK2560736.1"/>
    </source>
</evidence>
<dbReference type="EMBL" id="JARQWQ010000035">
    <property type="protein sequence ID" value="KAK2560736.1"/>
    <property type="molecule type" value="Genomic_DNA"/>
</dbReference>
<keyword evidence="2" id="KW-1185">Reference proteome</keyword>
<reference evidence="1" key="2">
    <citation type="journal article" date="2023" name="Science">
        <title>Genomic signatures of disease resistance in endangered staghorn corals.</title>
        <authorList>
            <person name="Vollmer S.V."/>
            <person name="Selwyn J.D."/>
            <person name="Despard B.A."/>
            <person name="Roesel C.L."/>
        </authorList>
    </citation>
    <scope>NUCLEOTIDE SEQUENCE</scope>
    <source>
        <strain evidence="1">K2</strain>
    </source>
</reference>
<dbReference type="InterPro" id="IPR043502">
    <property type="entry name" value="DNA/RNA_pol_sf"/>
</dbReference>
<protein>
    <submittedName>
        <fullName evidence="1">Uncharacterized protein</fullName>
    </submittedName>
</protein>
<organism evidence="1 2">
    <name type="scientific">Acropora cervicornis</name>
    <name type="common">Staghorn coral</name>
    <dbReference type="NCBI Taxonomy" id="6130"/>
    <lineage>
        <taxon>Eukaryota</taxon>
        <taxon>Metazoa</taxon>
        <taxon>Cnidaria</taxon>
        <taxon>Anthozoa</taxon>
        <taxon>Hexacorallia</taxon>
        <taxon>Scleractinia</taxon>
        <taxon>Astrocoeniina</taxon>
        <taxon>Acroporidae</taxon>
        <taxon>Acropora</taxon>
    </lineage>
</organism>
<comment type="caution">
    <text evidence="1">The sequence shown here is derived from an EMBL/GenBank/DDBJ whole genome shotgun (WGS) entry which is preliminary data.</text>
</comment>
<name>A0AAD9QGW5_ACRCE</name>
<dbReference type="AlphaFoldDB" id="A0AAD9QGW5"/>
<dbReference type="SUPFAM" id="SSF56672">
    <property type="entry name" value="DNA/RNA polymerases"/>
    <property type="match status" value="1"/>
</dbReference>
<evidence type="ECO:0000313" key="2">
    <source>
        <dbReference type="Proteomes" id="UP001249851"/>
    </source>
</evidence>
<accession>A0AAD9QGW5</accession>
<sequence length="305" mass="33630">MAGQVLAAPVPKQVQDVVNAAPAPAIPAPEPVLAAPVAQVENRPPSAADNVAQNAAPELISRERNHAKAGFYGSVFQAMSQKADISDDDFKRYLEVLLGNKDDEKVMGLITCENWVDINGIPIQEEKQLTSGWEDGLYSEEKPDLQNIRLRDPDQFVAGALHRNPESLGEDISRLPPEAYNLALVTTPLARRFQIFVSKEILKRLTTGALSVWGRAGDDFPPSKPRLCLDARFLNSWMTDVPFSLDRLADVLGYVCQGSYMTKCDDKSGHPHTQVGFQSNGLWLACTTLPFGWKIFPYIYHAIGL</sequence>
<gene>
    <name evidence="1" type="ORF">P5673_016514</name>
</gene>